<evidence type="ECO:0000313" key="1">
    <source>
        <dbReference type="Proteomes" id="UP000095283"/>
    </source>
</evidence>
<organism evidence="1 2">
    <name type="scientific">Heterorhabditis bacteriophora</name>
    <name type="common">Entomopathogenic nematode worm</name>
    <dbReference type="NCBI Taxonomy" id="37862"/>
    <lineage>
        <taxon>Eukaryota</taxon>
        <taxon>Metazoa</taxon>
        <taxon>Ecdysozoa</taxon>
        <taxon>Nematoda</taxon>
        <taxon>Chromadorea</taxon>
        <taxon>Rhabditida</taxon>
        <taxon>Rhabditina</taxon>
        <taxon>Rhabditomorpha</taxon>
        <taxon>Strongyloidea</taxon>
        <taxon>Heterorhabditidae</taxon>
        <taxon>Heterorhabditis</taxon>
    </lineage>
</organism>
<proteinExistence type="predicted"/>
<protein>
    <submittedName>
        <fullName evidence="2">Secreted protein</fullName>
    </submittedName>
</protein>
<accession>A0A1I7W7Z0</accession>
<sequence length="67" mass="7939">MIAHFVSCLFSVLCGQIDPMFLQVRSKIFHKKSPLFSQNHHFSSFQNDSAVNKFWRYLTEKAQIEKF</sequence>
<dbReference type="AlphaFoldDB" id="A0A1I7W7Z0"/>
<evidence type="ECO:0000313" key="2">
    <source>
        <dbReference type="WBParaSite" id="Hba_00756"/>
    </source>
</evidence>
<reference evidence="2" key="1">
    <citation type="submission" date="2016-11" db="UniProtKB">
        <authorList>
            <consortium name="WormBaseParasite"/>
        </authorList>
    </citation>
    <scope>IDENTIFICATION</scope>
</reference>
<keyword evidence="1" id="KW-1185">Reference proteome</keyword>
<name>A0A1I7W7Z0_HETBA</name>
<dbReference type="Proteomes" id="UP000095283">
    <property type="component" value="Unplaced"/>
</dbReference>
<dbReference type="WBParaSite" id="Hba_00756">
    <property type="protein sequence ID" value="Hba_00756"/>
    <property type="gene ID" value="Hba_00756"/>
</dbReference>